<feature type="compositionally biased region" description="Polar residues" evidence="1">
    <location>
        <begin position="1"/>
        <end position="10"/>
    </location>
</feature>
<evidence type="ECO:0000313" key="4">
    <source>
        <dbReference type="Proteomes" id="UP000245910"/>
    </source>
</evidence>
<feature type="region of interest" description="Disordered" evidence="1">
    <location>
        <begin position="149"/>
        <end position="205"/>
    </location>
</feature>
<dbReference type="AlphaFoldDB" id="A0A2L2TKL4"/>
<protein>
    <recommendedName>
        <fullName evidence="2">HNH nuclease domain-containing protein</fullName>
    </recommendedName>
</protein>
<sequence length="432" mass="48442">MSASRPSSPNLPEDSPRGDAAEVSVKSAPDYIKPTPIIPPEDVEDRREYAIAIGKRLVEDWPDYKLTSVHSAAIMIMPMDSFKDYEYESYHLLQKHSIPKSYVRTAKRRLGTRWNVARIASQPIKTTVSSSDADKESLWTWSESRNALWTGPASTVGNPRTSPPGAMGKGESPGTESHASNKQERGADKATPRMTQSCNPKHIRDPDASRFLTAQSGRARDGELQKELCRQRDHNRCVFTQSAKDVVVTHIIPQAWNDTKEIMQLTRKVIHAVEISFNAIDCYISDDTVFADLHNLGATDKCWNIISLDRQLHWCLDHQYLGLKCFSIDSCVEDEANCIIIIQLNWLYRNKNKSKEVTLEGDGNDFDKLVNEIRDFDDQHQIEQKISATANPLISGQLACIKMSKKDARKCRVMLDVAWALSVVAGISGAAE</sequence>
<proteinExistence type="predicted"/>
<evidence type="ECO:0000259" key="2">
    <source>
        <dbReference type="Pfam" id="PF13391"/>
    </source>
</evidence>
<feature type="domain" description="HNH nuclease" evidence="2">
    <location>
        <begin position="237"/>
        <end position="323"/>
    </location>
</feature>
<keyword evidence="4" id="KW-1185">Reference proteome</keyword>
<feature type="region of interest" description="Disordered" evidence="1">
    <location>
        <begin position="1"/>
        <end position="39"/>
    </location>
</feature>
<dbReference type="Proteomes" id="UP000245910">
    <property type="component" value="Chromosome IIII"/>
</dbReference>
<organism evidence="3 4">
    <name type="scientific">Fusarium venenatum</name>
    <dbReference type="NCBI Taxonomy" id="56646"/>
    <lineage>
        <taxon>Eukaryota</taxon>
        <taxon>Fungi</taxon>
        <taxon>Dikarya</taxon>
        <taxon>Ascomycota</taxon>
        <taxon>Pezizomycotina</taxon>
        <taxon>Sordariomycetes</taxon>
        <taxon>Hypocreomycetidae</taxon>
        <taxon>Hypocreales</taxon>
        <taxon>Nectriaceae</taxon>
        <taxon>Fusarium</taxon>
    </lineage>
</organism>
<evidence type="ECO:0000313" key="3">
    <source>
        <dbReference type="EMBL" id="CEI41589.1"/>
    </source>
</evidence>
<feature type="compositionally biased region" description="Polar residues" evidence="1">
    <location>
        <begin position="149"/>
        <end position="160"/>
    </location>
</feature>
<evidence type="ECO:0000256" key="1">
    <source>
        <dbReference type="SAM" id="MobiDB-lite"/>
    </source>
</evidence>
<name>A0A2L2TKL4_9HYPO</name>
<feature type="compositionally biased region" description="Basic and acidic residues" evidence="1">
    <location>
        <begin position="179"/>
        <end position="191"/>
    </location>
</feature>
<dbReference type="Pfam" id="PF13391">
    <property type="entry name" value="HNH_2"/>
    <property type="match status" value="1"/>
</dbReference>
<accession>A0A2L2TKL4</accession>
<reference evidence="4" key="1">
    <citation type="submission" date="2014-10" db="EMBL/GenBank/DDBJ databases">
        <authorList>
            <person name="King R."/>
        </authorList>
    </citation>
    <scope>NUCLEOTIDE SEQUENCE [LARGE SCALE GENOMIC DNA]</scope>
    <source>
        <strain evidence="4">A3/5</strain>
    </source>
</reference>
<dbReference type="InterPro" id="IPR003615">
    <property type="entry name" value="HNH_nuc"/>
</dbReference>
<dbReference type="EMBL" id="LN649232">
    <property type="protein sequence ID" value="CEI41589.1"/>
    <property type="molecule type" value="Genomic_DNA"/>
</dbReference>
<dbReference type="OrthoDB" id="5416097at2759"/>